<dbReference type="PANTHER" id="PTHR30015">
    <property type="entry name" value="MRR RESTRICTION SYSTEM PROTEIN"/>
    <property type="match status" value="1"/>
</dbReference>
<dbReference type="RefSeq" id="WP_008387728.1">
    <property type="nucleotide sequence ID" value="NZ_AOIV01000035.1"/>
</dbReference>
<dbReference type="InParanoid" id="M0D492"/>
<dbReference type="PANTHER" id="PTHR30015:SF7">
    <property type="entry name" value="TYPE IV METHYL-DIRECTED RESTRICTION ENZYME ECOKMRR"/>
    <property type="match status" value="1"/>
</dbReference>
<feature type="domain" description="Restriction endonuclease type IV Mrr" evidence="2">
    <location>
        <begin position="1"/>
        <end position="110"/>
    </location>
</feature>
<evidence type="ECO:0000259" key="2">
    <source>
        <dbReference type="Pfam" id="PF04471"/>
    </source>
</evidence>
<reference evidence="3 4" key="1">
    <citation type="journal article" date="2014" name="PLoS Genet.">
        <title>Phylogenetically driven sequencing of extremely halophilic archaea reveals strategies for static and dynamic osmo-response.</title>
        <authorList>
            <person name="Becker E.A."/>
            <person name="Seitzer P.M."/>
            <person name="Tritt A."/>
            <person name="Larsen D."/>
            <person name="Krusor M."/>
            <person name="Yao A.I."/>
            <person name="Wu D."/>
            <person name="Madern D."/>
            <person name="Eisen J.A."/>
            <person name="Darling A.E."/>
            <person name="Facciotti M.T."/>
        </authorList>
    </citation>
    <scope>NUCLEOTIDE SEQUENCE [LARGE SCALE GENOMIC DNA]</scope>
    <source>
        <strain evidence="3 4">JCM 14848</strain>
    </source>
</reference>
<feature type="transmembrane region" description="Helical" evidence="1">
    <location>
        <begin position="144"/>
        <end position="165"/>
    </location>
</feature>
<accession>M0D492</accession>
<dbReference type="SUPFAM" id="SSF52980">
    <property type="entry name" value="Restriction endonuclease-like"/>
    <property type="match status" value="1"/>
</dbReference>
<dbReference type="Pfam" id="PF04471">
    <property type="entry name" value="Mrr_cat"/>
    <property type="match status" value="1"/>
</dbReference>
<keyword evidence="4" id="KW-1185">Reference proteome</keyword>
<dbReference type="EMBL" id="AOIV01000035">
    <property type="protein sequence ID" value="ELZ28974.1"/>
    <property type="molecule type" value="Genomic_DNA"/>
</dbReference>
<protein>
    <recommendedName>
        <fullName evidence="2">Restriction endonuclease type IV Mrr domain-containing protein</fullName>
    </recommendedName>
</protein>
<evidence type="ECO:0000313" key="3">
    <source>
        <dbReference type="EMBL" id="ELZ28974.1"/>
    </source>
</evidence>
<dbReference type="GO" id="GO:0003677">
    <property type="term" value="F:DNA binding"/>
    <property type="evidence" value="ECO:0007669"/>
    <property type="project" value="InterPro"/>
</dbReference>
<keyword evidence="1" id="KW-0812">Transmembrane</keyword>
<dbReference type="InterPro" id="IPR011856">
    <property type="entry name" value="tRNA_endonuc-like_dom_sf"/>
</dbReference>
<dbReference type="eggNOG" id="arCOG02782">
    <property type="taxonomic scope" value="Archaea"/>
</dbReference>
<feature type="transmembrane region" description="Helical" evidence="1">
    <location>
        <begin position="219"/>
        <end position="236"/>
    </location>
</feature>
<dbReference type="GO" id="GO:0009307">
    <property type="term" value="P:DNA restriction-modification system"/>
    <property type="evidence" value="ECO:0007669"/>
    <property type="project" value="InterPro"/>
</dbReference>
<dbReference type="InterPro" id="IPR052906">
    <property type="entry name" value="Type_IV_Methyl-Rstrct_Enzyme"/>
</dbReference>
<name>M0D492_HALPD</name>
<comment type="caution">
    <text evidence="3">The sequence shown here is derived from an EMBL/GenBank/DDBJ whole genome shotgun (WGS) entry which is preliminary data.</text>
</comment>
<proteinExistence type="predicted"/>
<keyword evidence="1" id="KW-0472">Membrane</keyword>
<evidence type="ECO:0000313" key="4">
    <source>
        <dbReference type="Proteomes" id="UP000011513"/>
    </source>
</evidence>
<dbReference type="Proteomes" id="UP000011513">
    <property type="component" value="Unassembled WGS sequence"/>
</dbReference>
<feature type="transmembrane region" description="Helical" evidence="1">
    <location>
        <begin position="242"/>
        <end position="266"/>
    </location>
</feature>
<evidence type="ECO:0000256" key="1">
    <source>
        <dbReference type="SAM" id="Phobius"/>
    </source>
</evidence>
<dbReference type="OrthoDB" id="141004at2157"/>
<sequence length="294" mass="32654">MDDYRFEEFVADVWEAMGYRVNVRDQSNDKGVDVEATHAETGEYVVIQAKCYSASNKIGRPAVQQYSSLYRQEGADNVILVSTGYYTDTAWESAQELGVDLINGADLCGILSDLEFGDQITQHYFGRSTPSQRRWGNNYFGKSTLLQTVVALLGGVYLLGVYGALTTSPLSLPIPEFLLGVMEMSAIEGTRGLGLTLFAPLAMAFVLAKWAYLWRWKAAGLFIPVAGFAVLLISTLDTPKPWMLWIAVPAAVLSPIVIPAMFSFTAHWRLVNGIRRGYSWGRKRLSTDRKPNSR</sequence>
<gene>
    <name evidence="3" type="ORF">C474_13769</name>
</gene>
<dbReference type="AlphaFoldDB" id="M0D492"/>
<feature type="transmembrane region" description="Helical" evidence="1">
    <location>
        <begin position="192"/>
        <end position="212"/>
    </location>
</feature>
<dbReference type="Gene3D" id="3.40.1350.10">
    <property type="match status" value="1"/>
</dbReference>
<keyword evidence="1" id="KW-1133">Transmembrane helix</keyword>
<dbReference type="InterPro" id="IPR007560">
    <property type="entry name" value="Restrct_endonuc_IV_Mrr"/>
</dbReference>
<organism evidence="3 4">
    <name type="scientific">Halogeometricum pallidum JCM 14848</name>
    <dbReference type="NCBI Taxonomy" id="1227487"/>
    <lineage>
        <taxon>Archaea</taxon>
        <taxon>Methanobacteriati</taxon>
        <taxon>Methanobacteriota</taxon>
        <taxon>Stenosarchaea group</taxon>
        <taxon>Halobacteria</taxon>
        <taxon>Halobacteriales</taxon>
        <taxon>Haloferacaceae</taxon>
        <taxon>Halogeometricum</taxon>
    </lineage>
</organism>
<dbReference type="GO" id="GO:0015666">
    <property type="term" value="F:restriction endodeoxyribonuclease activity"/>
    <property type="evidence" value="ECO:0007669"/>
    <property type="project" value="TreeGrafter"/>
</dbReference>
<dbReference type="InterPro" id="IPR011335">
    <property type="entry name" value="Restrct_endonuc-II-like"/>
</dbReference>